<dbReference type="PRINTS" id="PR01625">
    <property type="entry name" value="GSTRNSFRASEO"/>
</dbReference>
<dbReference type="InterPro" id="IPR036249">
    <property type="entry name" value="Thioredoxin-like_sf"/>
</dbReference>
<evidence type="ECO:0000256" key="1">
    <source>
        <dbReference type="ARBA" id="ARBA00023002"/>
    </source>
</evidence>
<dbReference type="Pfam" id="PF13409">
    <property type="entry name" value="GST_N_2"/>
    <property type="match status" value="1"/>
</dbReference>
<dbReference type="CDD" id="cd00570">
    <property type="entry name" value="GST_N_family"/>
    <property type="match status" value="1"/>
</dbReference>
<sequence length="262" mass="29930">MGIPDEKIFPHATGRAQNLVHAREGAADLVFHGSWFCPFVQRAWIVLEEKKLNYQWKEINPYKKDKEYLAINPKGLVPALTQKGVNVTESQVIMEYLEDISGPDVRMHPADPLQRAVARVWMDHIAKKIVPCFFRVLQAQESDKQKAAEKDLLAGITEFVEAMDPEGPYFFGNWFSMVDAFLIPWLIRQPAALKQFKGFEIPKAGSPVWDRWGLWMESCASRDSVKNTSSDQQHYLQILERYANDTAQSEAAKATRKGEVFT</sequence>
<dbReference type="AlphaFoldDB" id="A0AAW1P9F2"/>
<dbReference type="InterPro" id="IPR041695">
    <property type="entry name" value="GST_C_5"/>
</dbReference>
<evidence type="ECO:0008006" key="6">
    <source>
        <dbReference type="Google" id="ProtNLM"/>
    </source>
</evidence>
<dbReference type="PANTHER" id="PTHR43968">
    <property type="match status" value="1"/>
</dbReference>
<dbReference type="GO" id="GO:0045174">
    <property type="term" value="F:glutathione dehydrogenase (ascorbate) activity"/>
    <property type="evidence" value="ECO:0007669"/>
    <property type="project" value="UniProtKB-ARBA"/>
</dbReference>
<dbReference type="InterPro" id="IPR036282">
    <property type="entry name" value="Glutathione-S-Trfase_C_sf"/>
</dbReference>
<dbReference type="Gene3D" id="1.20.1050.10">
    <property type="match status" value="1"/>
</dbReference>
<dbReference type="SFLD" id="SFLDG00358">
    <property type="entry name" value="Main_(cytGST)"/>
    <property type="match status" value="1"/>
</dbReference>
<dbReference type="SFLD" id="SFLDS00019">
    <property type="entry name" value="Glutathione_Transferase_(cytos"/>
    <property type="match status" value="1"/>
</dbReference>
<dbReference type="InterPro" id="IPR050983">
    <property type="entry name" value="GST_Omega/HSP26"/>
</dbReference>
<accession>A0AAW1P9F2</accession>
<dbReference type="InterPro" id="IPR004045">
    <property type="entry name" value="Glutathione_S-Trfase_N"/>
</dbReference>
<dbReference type="EMBL" id="JALJOQ010000046">
    <property type="protein sequence ID" value="KAK9805039.1"/>
    <property type="molecule type" value="Genomic_DNA"/>
</dbReference>
<proteinExistence type="predicted"/>
<keyword evidence="1" id="KW-0560">Oxidoreductase</keyword>
<dbReference type="InterPro" id="IPR005442">
    <property type="entry name" value="GST_omega"/>
</dbReference>
<dbReference type="PANTHER" id="PTHR43968:SF6">
    <property type="entry name" value="GLUTATHIONE S-TRANSFERASE OMEGA"/>
    <property type="match status" value="1"/>
</dbReference>
<protein>
    <recommendedName>
        <fullName evidence="6">Glutathione S-transferase</fullName>
    </recommendedName>
</protein>
<dbReference type="InterPro" id="IPR040079">
    <property type="entry name" value="Glutathione_S-Trfase"/>
</dbReference>
<name>A0AAW1P9F2_9CHLO</name>
<organism evidence="4 5">
    <name type="scientific">Symbiochloris irregularis</name>
    <dbReference type="NCBI Taxonomy" id="706552"/>
    <lineage>
        <taxon>Eukaryota</taxon>
        <taxon>Viridiplantae</taxon>
        <taxon>Chlorophyta</taxon>
        <taxon>core chlorophytes</taxon>
        <taxon>Trebouxiophyceae</taxon>
        <taxon>Trebouxiales</taxon>
        <taxon>Trebouxiaceae</taxon>
        <taxon>Symbiochloris</taxon>
    </lineage>
</organism>
<dbReference type="PROSITE" id="PS50405">
    <property type="entry name" value="GST_CTER"/>
    <property type="match status" value="1"/>
</dbReference>
<dbReference type="SUPFAM" id="SSF47616">
    <property type="entry name" value="GST C-terminal domain-like"/>
    <property type="match status" value="1"/>
</dbReference>
<feature type="domain" description="GST N-terminal" evidence="2">
    <location>
        <begin position="27"/>
        <end position="105"/>
    </location>
</feature>
<gene>
    <name evidence="4" type="ORF">WJX73_005676</name>
</gene>
<evidence type="ECO:0000259" key="3">
    <source>
        <dbReference type="PROSITE" id="PS50405"/>
    </source>
</evidence>
<comment type="caution">
    <text evidence="4">The sequence shown here is derived from an EMBL/GenBank/DDBJ whole genome shotgun (WGS) entry which is preliminary data.</text>
</comment>
<dbReference type="Gene3D" id="3.40.30.10">
    <property type="entry name" value="Glutaredoxin"/>
    <property type="match status" value="1"/>
</dbReference>
<dbReference type="PROSITE" id="PS50404">
    <property type="entry name" value="GST_NTER"/>
    <property type="match status" value="1"/>
</dbReference>
<dbReference type="GO" id="GO:0004364">
    <property type="term" value="F:glutathione transferase activity"/>
    <property type="evidence" value="ECO:0007669"/>
    <property type="project" value="InterPro"/>
</dbReference>
<keyword evidence="5" id="KW-1185">Reference proteome</keyword>
<evidence type="ECO:0000313" key="5">
    <source>
        <dbReference type="Proteomes" id="UP001465755"/>
    </source>
</evidence>
<feature type="domain" description="GST C-terminal" evidence="3">
    <location>
        <begin position="111"/>
        <end position="238"/>
    </location>
</feature>
<evidence type="ECO:0000313" key="4">
    <source>
        <dbReference type="EMBL" id="KAK9805039.1"/>
    </source>
</evidence>
<reference evidence="4 5" key="1">
    <citation type="journal article" date="2024" name="Nat. Commun.">
        <title>Phylogenomics reveals the evolutionary origins of lichenization in chlorophyte algae.</title>
        <authorList>
            <person name="Puginier C."/>
            <person name="Libourel C."/>
            <person name="Otte J."/>
            <person name="Skaloud P."/>
            <person name="Haon M."/>
            <person name="Grisel S."/>
            <person name="Petersen M."/>
            <person name="Berrin J.G."/>
            <person name="Delaux P.M."/>
            <person name="Dal Grande F."/>
            <person name="Keller J."/>
        </authorList>
    </citation>
    <scope>NUCLEOTIDE SEQUENCE [LARGE SCALE GENOMIC DNA]</scope>
    <source>
        <strain evidence="4 5">SAG 2036</strain>
    </source>
</reference>
<evidence type="ECO:0000259" key="2">
    <source>
        <dbReference type="PROSITE" id="PS50404"/>
    </source>
</evidence>
<dbReference type="Proteomes" id="UP001465755">
    <property type="component" value="Unassembled WGS sequence"/>
</dbReference>
<dbReference type="InterPro" id="IPR010987">
    <property type="entry name" value="Glutathione-S-Trfase_C-like"/>
</dbReference>
<dbReference type="Pfam" id="PF16865">
    <property type="entry name" value="GST_C_5"/>
    <property type="match status" value="1"/>
</dbReference>
<dbReference type="SUPFAM" id="SSF52833">
    <property type="entry name" value="Thioredoxin-like"/>
    <property type="match status" value="1"/>
</dbReference>
<dbReference type="GO" id="GO:0005737">
    <property type="term" value="C:cytoplasm"/>
    <property type="evidence" value="ECO:0007669"/>
    <property type="project" value="InterPro"/>
</dbReference>